<evidence type="ECO:0000256" key="8">
    <source>
        <dbReference type="ARBA" id="ARBA00023242"/>
    </source>
</evidence>
<evidence type="ECO:0000256" key="10">
    <source>
        <dbReference type="SAM" id="MobiDB-lite"/>
    </source>
</evidence>
<keyword evidence="5" id="KW-0597">Phosphoprotein</keyword>
<name>U6GCT1_EIMAC</name>
<comment type="function">
    <text evidence="9">Required for proper chromosome segregation during mitosis and error-free mitotic progression.</text>
</comment>
<reference evidence="11" key="1">
    <citation type="submission" date="2013-10" db="EMBL/GenBank/DDBJ databases">
        <title>Genomic analysis of the causative agents of coccidiosis in chickens.</title>
        <authorList>
            <person name="Reid A.J."/>
            <person name="Blake D."/>
            <person name="Billington K."/>
            <person name="Browne H."/>
            <person name="Dunn M."/>
            <person name="Hung S."/>
            <person name="Kawahara F."/>
            <person name="Miranda-Saavedra D."/>
            <person name="Mourier T."/>
            <person name="Nagra H."/>
            <person name="Otto T.D."/>
            <person name="Rawlings N."/>
            <person name="Sanchez A."/>
            <person name="Sanders M."/>
            <person name="Subramaniam C."/>
            <person name="Tay Y."/>
            <person name="Dear P."/>
            <person name="Doerig C."/>
            <person name="Gruber A."/>
            <person name="Parkinson J."/>
            <person name="Shirley M."/>
            <person name="Wan K.L."/>
            <person name="Berriman M."/>
            <person name="Tomley F."/>
            <person name="Pain A."/>
        </authorList>
    </citation>
    <scope>NUCLEOTIDE SEQUENCE [LARGE SCALE GENOMIC DNA]</scope>
    <source>
        <strain evidence="11">Houghton</strain>
    </source>
</reference>
<feature type="compositionally biased region" description="Basic and acidic residues" evidence="10">
    <location>
        <begin position="113"/>
        <end position="125"/>
    </location>
</feature>
<dbReference type="EMBL" id="HG670792">
    <property type="protein sequence ID" value="CDI78041.1"/>
    <property type="molecule type" value="Genomic_DNA"/>
</dbReference>
<accession>U6GCT1</accession>
<keyword evidence="8" id="KW-0539">Nucleus</keyword>
<evidence type="ECO:0000256" key="6">
    <source>
        <dbReference type="ARBA" id="ARBA00022934"/>
    </source>
</evidence>
<dbReference type="GeneID" id="25270999"/>
<dbReference type="AlphaFoldDB" id="U6GCT1"/>
<keyword evidence="4" id="KW-0158">Chromosome</keyword>
<evidence type="ECO:0000256" key="9">
    <source>
        <dbReference type="ARBA" id="ARBA00093307"/>
    </source>
</evidence>
<feature type="compositionally biased region" description="Polar residues" evidence="10">
    <location>
        <begin position="103"/>
        <end position="112"/>
    </location>
</feature>
<evidence type="ECO:0000256" key="1">
    <source>
        <dbReference type="ARBA" id="ARBA00004286"/>
    </source>
</evidence>
<reference evidence="11" key="2">
    <citation type="submission" date="2013-10" db="EMBL/GenBank/DDBJ databases">
        <authorList>
            <person name="Aslett M."/>
        </authorList>
    </citation>
    <scope>NUCLEOTIDE SEQUENCE [LARGE SCALE GENOMIC DNA]</scope>
    <source>
        <strain evidence="11">Houghton</strain>
    </source>
</reference>
<dbReference type="GO" id="GO:0005730">
    <property type="term" value="C:nucleolus"/>
    <property type="evidence" value="ECO:0007669"/>
    <property type="project" value="UniProtKB-SubCell"/>
</dbReference>
<keyword evidence="7" id="KW-0175">Coiled coil</keyword>
<sequence length="277" mass="30056">MPIVAAEESTAASDIPARPGGDAVEMPATAAAATGSDGAADGACQHQQPSTEDEAPVAERTASEGGPSEPPFADGDPSAAAEERAAAELALAVGGGVHAPQITGLSAETTAEANREVAETLRSEEVAGSPEETEAGEHLPHEPKQTIPRLMGRQMWRPRGQRLSFGRLCKGNAASGGCVGDSAAAKKRWEQHQQQKEKQREARDFEKQARAIKEKVRVQRRKQREAKRQRKKENEMKSAKVQVIKDTTKIRKWNKQARRQLVKMSPEMIRQLYGVQL</sequence>
<dbReference type="OrthoDB" id="446974at2759"/>
<keyword evidence="12" id="KW-1185">Reference proteome</keyword>
<feature type="compositionally biased region" description="Low complexity" evidence="10">
    <location>
        <begin position="28"/>
        <end position="43"/>
    </location>
</feature>
<evidence type="ECO:0000256" key="7">
    <source>
        <dbReference type="ARBA" id="ARBA00023054"/>
    </source>
</evidence>
<comment type="subcellular location">
    <subcellularLocation>
        <location evidence="1">Chromosome</location>
    </subcellularLocation>
    <subcellularLocation>
        <location evidence="2">Nucleus</location>
        <location evidence="2">Nucleolus</location>
    </subcellularLocation>
</comment>
<feature type="region of interest" description="Disordered" evidence="10">
    <location>
        <begin position="103"/>
        <end position="155"/>
    </location>
</feature>
<dbReference type="PANTHER" id="PTHR13557">
    <property type="entry name" value="COILED-COIL DOMAIN-CONTAINING PROTEIN 86"/>
    <property type="match status" value="1"/>
</dbReference>
<evidence type="ECO:0000313" key="11">
    <source>
        <dbReference type="EMBL" id="CDI78041.1"/>
    </source>
</evidence>
<protein>
    <recommendedName>
        <fullName evidence="3">Coiled-coil domain-containing protein 86</fullName>
    </recommendedName>
</protein>
<evidence type="ECO:0000256" key="2">
    <source>
        <dbReference type="ARBA" id="ARBA00004604"/>
    </source>
</evidence>
<dbReference type="PANTHER" id="PTHR13557:SF1">
    <property type="entry name" value="COILED-COIL DOMAIN-CONTAINING PROTEIN 86"/>
    <property type="match status" value="1"/>
</dbReference>
<dbReference type="OMA" id="MWRPRGQ"/>
<evidence type="ECO:0000256" key="3">
    <source>
        <dbReference type="ARBA" id="ARBA00016738"/>
    </source>
</evidence>
<dbReference type="VEuPathDB" id="ToxoDB:EAH_00029290"/>
<feature type="region of interest" description="Disordered" evidence="10">
    <location>
        <begin position="1"/>
        <end position="84"/>
    </location>
</feature>
<dbReference type="InterPro" id="IPR026570">
    <property type="entry name" value="CCDC86"/>
</dbReference>
<dbReference type="GO" id="GO:0005694">
    <property type="term" value="C:chromosome"/>
    <property type="evidence" value="ECO:0007669"/>
    <property type="project" value="UniProtKB-SubCell"/>
</dbReference>
<evidence type="ECO:0000256" key="4">
    <source>
        <dbReference type="ARBA" id="ARBA00022454"/>
    </source>
</evidence>
<feature type="compositionally biased region" description="Basic residues" evidence="10">
    <location>
        <begin position="218"/>
        <end position="231"/>
    </location>
</feature>
<proteinExistence type="predicted"/>
<dbReference type="Proteomes" id="UP000018050">
    <property type="component" value="Unassembled WGS sequence"/>
</dbReference>
<gene>
    <name evidence="11" type="ORF">EAH_00029290</name>
</gene>
<feature type="region of interest" description="Disordered" evidence="10">
    <location>
        <begin position="177"/>
        <end position="247"/>
    </location>
</feature>
<dbReference type="RefSeq" id="XP_013251691.1">
    <property type="nucleotide sequence ID" value="XM_013396237.1"/>
</dbReference>
<evidence type="ECO:0000256" key="5">
    <source>
        <dbReference type="ARBA" id="ARBA00022553"/>
    </source>
</evidence>
<organism evidence="11 12">
    <name type="scientific">Eimeria acervulina</name>
    <name type="common">Coccidian parasite</name>
    <dbReference type="NCBI Taxonomy" id="5801"/>
    <lineage>
        <taxon>Eukaryota</taxon>
        <taxon>Sar</taxon>
        <taxon>Alveolata</taxon>
        <taxon>Apicomplexa</taxon>
        <taxon>Conoidasida</taxon>
        <taxon>Coccidia</taxon>
        <taxon>Eucoccidiorida</taxon>
        <taxon>Eimeriorina</taxon>
        <taxon>Eimeriidae</taxon>
        <taxon>Eimeria</taxon>
    </lineage>
</organism>
<feature type="compositionally biased region" description="Basic and acidic residues" evidence="10">
    <location>
        <begin position="135"/>
        <end position="144"/>
    </location>
</feature>
<keyword evidence="6" id="KW-0164">Citrullination</keyword>
<feature type="compositionally biased region" description="Basic and acidic residues" evidence="10">
    <location>
        <begin position="187"/>
        <end position="217"/>
    </location>
</feature>
<evidence type="ECO:0000313" key="12">
    <source>
        <dbReference type="Proteomes" id="UP000018050"/>
    </source>
</evidence>